<evidence type="ECO:0000256" key="13">
    <source>
        <dbReference type="ARBA" id="ARBA00048212"/>
    </source>
</evidence>
<dbReference type="GO" id="GO:0052654">
    <property type="term" value="F:L-leucine-2-oxoglutarate transaminase activity"/>
    <property type="evidence" value="ECO:0007669"/>
    <property type="project" value="RHEA"/>
</dbReference>
<keyword evidence="12" id="KW-0100">Branched-chain amino acid biosynthesis</keyword>
<dbReference type="InterPro" id="IPR005786">
    <property type="entry name" value="B_amino_transII"/>
</dbReference>
<comment type="pathway">
    <text evidence="3">Amino-acid biosynthesis; L-isoleucine biosynthesis; L-isoleucine from 2-oxobutanoate: step 4/4.</text>
</comment>
<dbReference type="Pfam" id="PF01063">
    <property type="entry name" value="Aminotran_4"/>
    <property type="match status" value="1"/>
</dbReference>
<evidence type="ECO:0000256" key="6">
    <source>
        <dbReference type="ARBA" id="ARBA00009320"/>
    </source>
</evidence>
<organism evidence="17 18">
    <name type="scientific">Cesiribacter andamanensis AMV16</name>
    <dbReference type="NCBI Taxonomy" id="1279009"/>
    <lineage>
        <taxon>Bacteria</taxon>
        <taxon>Pseudomonadati</taxon>
        <taxon>Bacteroidota</taxon>
        <taxon>Cytophagia</taxon>
        <taxon>Cytophagales</taxon>
        <taxon>Cesiribacteraceae</taxon>
        <taxon>Cesiribacter</taxon>
    </lineage>
</organism>
<dbReference type="OrthoDB" id="9804984at2"/>
<evidence type="ECO:0000256" key="15">
    <source>
        <dbReference type="ARBA" id="ARBA00049229"/>
    </source>
</evidence>
<evidence type="ECO:0000256" key="4">
    <source>
        <dbReference type="ARBA" id="ARBA00004931"/>
    </source>
</evidence>
<comment type="caution">
    <text evidence="17">The sequence shown here is derived from an EMBL/GenBank/DDBJ whole genome shotgun (WGS) entry which is preliminary data.</text>
</comment>
<dbReference type="PANTHER" id="PTHR11825">
    <property type="entry name" value="SUBGROUP IIII AMINOTRANSFERASE"/>
    <property type="match status" value="1"/>
</dbReference>
<proteinExistence type="inferred from homology"/>
<feature type="modified residue" description="N6-(pyridoxal phosphate)lysine" evidence="16">
    <location>
        <position position="195"/>
    </location>
</feature>
<dbReference type="RefSeq" id="WP_009196633.1">
    <property type="nucleotide sequence ID" value="NZ_AODQ01000101.1"/>
</dbReference>
<comment type="function">
    <text evidence="2">Acts on leucine, isoleucine and valine.</text>
</comment>
<keyword evidence="9" id="KW-0028">Amino-acid biosynthesis</keyword>
<dbReference type="InterPro" id="IPR033939">
    <property type="entry name" value="BCAT_family"/>
</dbReference>
<comment type="similarity">
    <text evidence="6">Belongs to the class-IV pyridoxal-phosphate-dependent aminotransferase family.</text>
</comment>
<comment type="catalytic activity">
    <reaction evidence="14">
        <text>L-isoleucine + 2-oxoglutarate = (S)-3-methyl-2-oxopentanoate + L-glutamate</text>
        <dbReference type="Rhea" id="RHEA:24801"/>
        <dbReference type="ChEBI" id="CHEBI:16810"/>
        <dbReference type="ChEBI" id="CHEBI:29985"/>
        <dbReference type="ChEBI" id="CHEBI:35146"/>
        <dbReference type="ChEBI" id="CHEBI:58045"/>
        <dbReference type="EC" id="2.6.1.42"/>
    </reaction>
</comment>
<name>M7MYU0_9BACT</name>
<evidence type="ECO:0000256" key="8">
    <source>
        <dbReference type="ARBA" id="ARBA00022576"/>
    </source>
</evidence>
<evidence type="ECO:0000256" key="11">
    <source>
        <dbReference type="ARBA" id="ARBA00022898"/>
    </source>
</evidence>
<comment type="cofactor">
    <cofactor evidence="1">
        <name>pyridoxal 5'-phosphate</name>
        <dbReference type="ChEBI" id="CHEBI:597326"/>
    </cofactor>
</comment>
<evidence type="ECO:0000313" key="18">
    <source>
        <dbReference type="Proteomes" id="UP000011910"/>
    </source>
</evidence>
<evidence type="ECO:0000256" key="1">
    <source>
        <dbReference type="ARBA" id="ARBA00001933"/>
    </source>
</evidence>
<evidence type="ECO:0000256" key="7">
    <source>
        <dbReference type="ARBA" id="ARBA00013053"/>
    </source>
</evidence>
<dbReference type="AlphaFoldDB" id="M7MYU0"/>
<comment type="catalytic activity">
    <reaction evidence="13">
        <text>L-valine + 2-oxoglutarate = 3-methyl-2-oxobutanoate + L-glutamate</text>
        <dbReference type="Rhea" id="RHEA:24813"/>
        <dbReference type="ChEBI" id="CHEBI:11851"/>
        <dbReference type="ChEBI" id="CHEBI:16810"/>
        <dbReference type="ChEBI" id="CHEBI:29985"/>
        <dbReference type="ChEBI" id="CHEBI:57762"/>
        <dbReference type="EC" id="2.6.1.42"/>
    </reaction>
</comment>
<dbReference type="CDD" id="cd01557">
    <property type="entry name" value="BCAT_beta_family"/>
    <property type="match status" value="1"/>
</dbReference>
<gene>
    <name evidence="17" type="primary">ilvE_3</name>
    <name evidence="17" type="ORF">ADICEAN_03250</name>
</gene>
<dbReference type="Gene3D" id="3.20.10.10">
    <property type="entry name" value="D-amino Acid Aminotransferase, subunit A, domain 2"/>
    <property type="match status" value="1"/>
</dbReference>
<protein>
    <recommendedName>
        <fullName evidence="7">branched-chain-amino-acid transaminase</fullName>
        <ecNumber evidence="7">2.6.1.42</ecNumber>
    </recommendedName>
</protein>
<dbReference type="InterPro" id="IPR043132">
    <property type="entry name" value="BCAT-like_C"/>
</dbReference>
<dbReference type="NCBIfam" id="NF009897">
    <property type="entry name" value="PRK13357.1"/>
    <property type="match status" value="1"/>
</dbReference>
<dbReference type="Proteomes" id="UP000011910">
    <property type="component" value="Unassembled WGS sequence"/>
</dbReference>
<dbReference type="InterPro" id="IPR036038">
    <property type="entry name" value="Aminotransferase-like"/>
</dbReference>
<keyword evidence="8 17" id="KW-0032">Aminotransferase</keyword>
<dbReference type="GO" id="GO:0052656">
    <property type="term" value="F:L-isoleucine-2-oxoglutarate transaminase activity"/>
    <property type="evidence" value="ECO:0007669"/>
    <property type="project" value="RHEA"/>
</dbReference>
<dbReference type="GO" id="GO:0009097">
    <property type="term" value="P:isoleucine biosynthetic process"/>
    <property type="evidence" value="ECO:0007669"/>
    <property type="project" value="UniProtKB-UniPathway"/>
</dbReference>
<dbReference type="PANTHER" id="PTHR11825:SF44">
    <property type="entry name" value="BRANCHED-CHAIN-AMINO-ACID AMINOTRANSFERASE"/>
    <property type="match status" value="1"/>
</dbReference>
<accession>M7MYU0</accession>
<evidence type="ECO:0000313" key="17">
    <source>
        <dbReference type="EMBL" id="EMR01628.1"/>
    </source>
</evidence>
<dbReference type="STRING" id="1279009.ADICEAN_03250"/>
<evidence type="ECO:0000256" key="3">
    <source>
        <dbReference type="ARBA" id="ARBA00004824"/>
    </source>
</evidence>
<comment type="pathway">
    <text evidence="5">Amino-acid biosynthesis; L-leucine biosynthesis; L-leucine from 3-methyl-2-oxobutanoate: step 4/4.</text>
</comment>
<dbReference type="GO" id="GO:0009098">
    <property type="term" value="P:L-leucine biosynthetic process"/>
    <property type="evidence" value="ECO:0007669"/>
    <property type="project" value="UniProtKB-UniPathway"/>
</dbReference>
<evidence type="ECO:0000256" key="5">
    <source>
        <dbReference type="ARBA" id="ARBA00005072"/>
    </source>
</evidence>
<dbReference type="UniPathway" id="UPA00048">
    <property type="reaction ID" value="UER00073"/>
</dbReference>
<evidence type="ECO:0000256" key="14">
    <source>
        <dbReference type="ARBA" id="ARBA00048798"/>
    </source>
</evidence>
<comment type="catalytic activity">
    <reaction evidence="15">
        <text>L-leucine + 2-oxoglutarate = 4-methyl-2-oxopentanoate + L-glutamate</text>
        <dbReference type="Rhea" id="RHEA:18321"/>
        <dbReference type="ChEBI" id="CHEBI:16810"/>
        <dbReference type="ChEBI" id="CHEBI:17865"/>
        <dbReference type="ChEBI" id="CHEBI:29985"/>
        <dbReference type="ChEBI" id="CHEBI:57427"/>
        <dbReference type="EC" id="2.6.1.42"/>
    </reaction>
</comment>
<reference evidence="17 18" key="1">
    <citation type="journal article" date="2013" name="Genome Announc.">
        <title>Draft Genome Sequence of Cesiribacter andamanensis Strain AMV16T, Isolated from a Soil Sample from a Mud Volcano in the Andaman Islands, India.</title>
        <authorList>
            <person name="Shivaji S."/>
            <person name="Ara S."/>
            <person name="Begum Z."/>
            <person name="Srinivas T.N."/>
            <person name="Singh A."/>
            <person name="Kumar Pinnaka A."/>
        </authorList>
    </citation>
    <scope>NUCLEOTIDE SEQUENCE [LARGE SCALE GENOMIC DNA]</scope>
    <source>
        <strain evidence="17 18">AMV16</strain>
    </source>
</reference>
<dbReference type="PATRIC" id="fig|1279009.4.peg.3296"/>
<dbReference type="GO" id="GO:0052655">
    <property type="term" value="F:L-valine-2-oxoglutarate transaminase activity"/>
    <property type="evidence" value="ECO:0007669"/>
    <property type="project" value="RHEA"/>
</dbReference>
<dbReference type="InterPro" id="IPR043131">
    <property type="entry name" value="BCAT-like_N"/>
</dbReference>
<dbReference type="eggNOG" id="COG0115">
    <property type="taxonomic scope" value="Bacteria"/>
</dbReference>
<keyword evidence="10 17" id="KW-0808">Transferase</keyword>
<dbReference type="Gene3D" id="3.30.470.10">
    <property type="match status" value="1"/>
</dbReference>
<evidence type="ECO:0000256" key="10">
    <source>
        <dbReference type="ARBA" id="ARBA00022679"/>
    </source>
</evidence>
<keyword evidence="11" id="KW-0663">Pyridoxal phosphate</keyword>
<evidence type="ECO:0000256" key="9">
    <source>
        <dbReference type="ARBA" id="ARBA00022605"/>
    </source>
</evidence>
<dbReference type="EC" id="2.6.1.42" evidence="7"/>
<evidence type="ECO:0000256" key="12">
    <source>
        <dbReference type="ARBA" id="ARBA00023304"/>
    </source>
</evidence>
<dbReference type="PIRSF" id="PIRSF006468">
    <property type="entry name" value="BCAT1"/>
    <property type="match status" value="1"/>
</dbReference>
<dbReference type="UniPathway" id="UPA00047">
    <property type="reaction ID" value="UER00058"/>
</dbReference>
<comment type="pathway">
    <text evidence="4">Amino-acid biosynthesis; L-valine biosynthesis; L-valine from pyruvate: step 4/4.</text>
</comment>
<dbReference type="EMBL" id="AODQ01000101">
    <property type="protein sequence ID" value="EMR01628.1"/>
    <property type="molecule type" value="Genomic_DNA"/>
</dbReference>
<evidence type="ECO:0000256" key="2">
    <source>
        <dbReference type="ARBA" id="ARBA00003109"/>
    </source>
</evidence>
<evidence type="ECO:0000256" key="16">
    <source>
        <dbReference type="PIRSR" id="PIRSR006468-1"/>
    </source>
</evidence>
<dbReference type="UniPathway" id="UPA00049">
    <property type="reaction ID" value="UER00062"/>
</dbReference>
<dbReference type="GO" id="GO:0009099">
    <property type="term" value="P:L-valine biosynthetic process"/>
    <property type="evidence" value="ECO:0007669"/>
    <property type="project" value="UniProtKB-UniPathway"/>
</dbReference>
<sequence>MVDTLPIDITRAKQSRITEVDFSNIPFGRVFSDHMFVADYDGTAWTNLRIVPYQPLQLSPANSALHYGQSVFEGMKAYKNTAGEVVVFRPLDNFHRLNRSAERMCMPPLPEEVFMNGLMELLKLDNQWVPDGENTALYIRPFIFATDNYIGIRASDTYTFMIFTCPVGAYYSEPVRVKIETHYSRATEGGTGAAKAAGNYAASLYPARRAQQQGYHQLVWTDSKTHQYIEESGTMNVMFVIDGKLITTPLSDTILAGITRDSVLTLAREWGYPVEERRIAVSEVIAAAKEGRLQEAFGTGTAATIAQIIQIGHEEQDYMLPPIAERKFSNRVFKALNDIKSGQAEDKWNWVYKL</sequence>
<keyword evidence="18" id="KW-1185">Reference proteome</keyword>
<dbReference type="SUPFAM" id="SSF56752">
    <property type="entry name" value="D-aminoacid aminotransferase-like PLP-dependent enzymes"/>
    <property type="match status" value="1"/>
</dbReference>
<dbReference type="InterPro" id="IPR001544">
    <property type="entry name" value="Aminotrans_IV"/>
</dbReference>
<dbReference type="NCBIfam" id="TIGR01123">
    <property type="entry name" value="ilvE_II"/>
    <property type="match status" value="1"/>
</dbReference>